<dbReference type="InterPro" id="IPR029069">
    <property type="entry name" value="HotDog_dom_sf"/>
</dbReference>
<comment type="caution">
    <text evidence="1">The sequence shown here is derived from an EMBL/GenBank/DDBJ whole genome shotgun (WGS) entry which is preliminary data.</text>
</comment>
<dbReference type="SUPFAM" id="SSF54637">
    <property type="entry name" value="Thioesterase/thiol ester dehydrase-isomerase"/>
    <property type="match status" value="1"/>
</dbReference>
<evidence type="ECO:0008006" key="3">
    <source>
        <dbReference type="Google" id="ProtNLM"/>
    </source>
</evidence>
<dbReference type="Gene3D" id="3.10.129.10">
    <property type="entry name" value="Hotdog Thioesterase"/>
    <property type="match status" value="1"/>
</dbReference>
<protein>
    <recommendedName>
        <fullName evidence="3">Thioesterase family protein</fullName>
    </recommendedName>
</protein>
<evidence type="ECO:0000313" key="2">
    <source>
        <dbReference type="Proteomes" id="UP000754644"/>
    </source>
</evidence>
<proteinExistence type="predicted"/>
<dbReference type="Proteomes" id="UP000754644">
    <property type="component" value="Unassembled WGS sequence"/>
</dbReference>
<dbReference type="EMBL" id="JABMOJ010000360">
    <property type="protein sequence ID" value="NQV65621.1"/>
    <property type="molecule type" value="Genomic_DNA"/>
</dbReference>
<accession>A0A972VXY0</accession>
<gene>
    <name evidence="1" type="ORF">HQ497_09670</name>
</gene>
<dbReference type="CDD" id="cd03440">
    <property type="entry name" value="hot_dog"/>
    <property type="match status" value="1"/>
</dbReference>
<evidence type="ECO:0000313" key="1">
    <source>
        <dbReference type="EMBL" id="NQV65621.1"/>
    </source>
</evidence>
<organism evidence="1 2">
    <name type="scientific">SAR86 cluster bacterium</name>
    <dbReference type="NCBI Taxonomy" id="2030880"/>
    <lineage>
        <taxon>Bacteria</taxon>
        <taxon>Pseudomonadati</taxon>
        <taxon>Pseudomonadota</taxon>
        <taxon>Gammaproteobacteria</taxon>
        <taxon>SAR86 cluster</taxon>
    </lineage>
</organism>
<name>A0A972VXY0_9GAMM</name>
<reference evidence="1" key="1">
    <citation type="submission" date="2020-05" db="EMBL/GenBank/DDBJ databases">
        <title>Sulfur intermediates as new biogeochemical hubs in an aquatic model microbial ecosystem.</title>
        <authorList>
            <person name="Vigneron A."/>
        </authorList>
    </citation>
    <scope>NUCLEOTIDE SEQUENCE</scope>
    <source>
        <strain evidence="1">Bin.250</strain>
    </source>
</reference>
<dbReference type="AlphaFoldDB" id="A0A972VXY0"/>
<sequence length="268" mass="28552">MQKHITIPERFRGPPTSGNGGYVAGAFAEQVQQNPDQAVEVTLRAPIPLNAAMSVHRHDAADRASVTIEIDADSTSALSTTKTLIAEVRLQPFSLDIPTPPTYQQALAIRHLAVPLQQRQDSPMPGSLGLHPICFCCGAGHPTGLQVYAAPLQTGQVAAAWQTRAEWADSDGLLPARFLWTALDCPGQLAYFHAGQLTGLLGRMTARVHGTVRAGEPLVVTAWPINVDGKKHFAGSAIFNQKGELIAQAIAVWIGKRAMTEGASPSTT</sequence>